<comment type="caution">
    <text evidence="3">The sequence shown here is derived from an EMBL/GenBank/DDBJ whole genome shotgun (WGS) entry which is preliminary data.</text>
</comment>
<evidence type="ECO:0000256" key="2">
    <source>
        <dbReference type="SAM" id="MobiDB-lite"/>
    </source>
</evidence>
<evidence type="ECO:0000313" key="4">
    <source>
        <dbReference type="Proteomes" id="UP000075714"/>
    </source>
</evidence>
<feature type="region of interest" description="Disordered" evidence="2">
    <location>
        <begin position="325"/>
        <end position="394"/>
    </location>
</feature>
<feature type="compositionally biased region" description="Acidic residues" evidence="2">
    <location>
        <begin position="226"/>
        <end position="237"/>
    </location>
</feature>
<evidence type="ECO:0000256" key="1">
    <source>
        <dbReference type="SAM" id="Coils"/>
    </source>
</evidence>
<feature type="compositionally biased region" description="Acidic residues" evidence="2">
    <location>
        <begin position="60"/>
        <end position="79"/>
    </location>
</feature>
<dbReference type="AlphaFoldDB" id="A0A150H1H8"/>
<feature type="region of interest" description="Disordered" evidence="2">
    <location>
        <begin position="225"/>
        <end position="244"/>
    </location>
</feature>
<gene>
    <name evidence="3" type="ORF">GPECTOR_2g1414</name>
</gene>
<sequence length="563" mass="56457">MHWRHAIQRILAAKNERYLSRRDVLKAIAASKFKPHMAAWNLWVEGRASSQEILESQMQDLEDDDDPWDDDEGQGDGEDVQGAILDRTDALTELVRGGMQQQSAVLQQQTVVLAALMSRVEELSAEVAMLRQTGAAAADGGFGAAGYEPPTVVRPAPAPGPLQPPAPSVSPFGVHVGAAPASARARYVSGEGRSGADSEAGTRQASTASPDLPRLGSAFATGLVDPEADEGEGEGQESQDSVARAAAATAATAAAAAAAARLHALPEPASMAGGGNHRLVPLPLWQRSPGHGVLPPQLPLGGVGAGSAAPLPLTPRVVLFPSAAAAAGGGGRTRSAGGGAGGRVAVDSHDEDSPGEDSGLGDDAYGEDGIVEDDGDAGDWDGPPGAVRAHSHAHSLAAGEPSAAGLYRGSSAAASSAAAATRRISAASVAAIPTFSGAAGPPLRAGADGGDRAAPVPRPPPPLERPSGSTASPDRYDSLESDPSGLQPQLQQQTVISLHGGMGAVAAGGPSLAAAGPYLPEGSSGLLAEALAEAEAALASRSGSPDGHEPAPAPRALHNQDYD</sequence>
<dbReference type="Proteomes" id="UP000075714">
    <property type="component" value="Unassembled WGS sequence"/>
</dbReference>
<dbReference type="OrthoDB" id="544666at2759"/>
<feature type="compositionally biased region" description="Low complexity" evidence="2">
    <location>
        <begin position="534"/>
        <end position="544"/>
    </location>
</feature>
<keyword evidence="1" id="KW-0175">Coiled coil</keyword>
<feature type="region of interest" description="Disordered" evidence="2">
    <location>
        <begin position="58"/>
        <end position="80"/>
    </location>
</feature>
<feature type="region of interest" description="Disordered" evidence="2">
    <location>
        <begin position="186"/>
        <end position="218"/>
    </location>
</feature>
<keyword evidence="4" id="KW-1185">Reference proteome</keyword>
<feature type="compositionally biased region" description="Acidic residues" evidence="2">
    <location>
        <begin position="364"/>
        <end position="379"/>
    </location>
</feature>
<feature type="region of interest" description="Disordered" evidence="2">
    <location>
        <begin position="534"/>
        <end position="563"/>
    </location>
</feature>
<feature type="compositionally biased region" description="Low complexity" evidence="2">
    <location>
        <begin position="504"/>
        <end position="522"/>
    </location>
</feature>
<protein>
    <submittedName>
        <fullName evidence="3">Uncharacterized protein</fullName>
    </submittedName>
</protein>
<organism evidence="3 4">
    <name type="scientific">Gonium pectorale</name>
    <name type="common">Green alga</name>
    <dbReference type="NCBI Taxonomy" id="33097"/>
    <lineage>
        <taxon>Eukaryota</taxon>
        <taxon>Viridiplantae</taxon>
        <taxon>Chlorophyta</taxon>
        <taxon>core chlorophytes</taxon>
        <taxon>Chlorophyceae</taxon>
        <taxon>CS clade</taxon>
        <taxon>Chlamydomonadales</taxon>
        <taxon>Volvocaceae</taxon>
        <taxon>Gonium</taxon>
    </lineage>
</organism>
<feature type="compositionally biased region" description="Polar residues" evidence="2">
    <location>
        <begin position="484"/>
        <end position="496"/>
    </location>
</feature>
<dbReference type="STRING" id="33097.A0A150H1H8"/>
<dbReference type="EMBL" id="LSYV01000003">
    <property type="protein sequence ID" value="KXZ55863.1"/>
    <property type="molecule type" value="Genomic_DNA"/>
</dbReference>
<evidence type="ECO:0000313" key="3">
    <source>
        <dbReference type="EMBL" id="KXZ55863.1"/>
    </source>
</evidence>
<name>A0A150H1H8_GONPE</name>
<accession>A0A150H1H8</accession>
<feature type="compositionally biased region" description="Gly residues" evidence="2">
    <location>
        <begin position="327"/>
        <end position="342"/>
    </location>
</feature>
<reference evidence="4" key="1">
    <citation type="journal article" date="2016" name="Nat. Commun.">
        <title>The Gonium pectorale genome demonstrates co-option of cell cycle regulation during the evolution of multicellularity.</title>
        <authorList>
            <person name="Hanschen E.R."/>
            <person name="Marriage T.N."/>
            <person name="Ferris P.J."/>
            <person name="Hamaji T."/>
            <person name="Toyoda A."/>
            <person name="Fujiyama A."/>
            <person name="Neme R."/>
            <person name="Noguchi H."/>
            <person name="Minakuchi Y."/>
            <person name="Suzuki M."/>
            <person name="Kawai-Toyooka H."/>
            <person name="Smith D.R."/>
            <person name="Sparks H."/>
            <person name="Anderson J."/>
            <person name="Bakaric R."/>
            <person name="Luria V."/>
            <person name="Karger A."/>
            <person name="Kirschner M.W."/>
            <person name="Durand P.M."/>
            <person name="Michod R.E."/>
            <person name="Nozaki H."/>
            <person name="Olson B.J."/>
        </authorList>
    </citation>
    <scope>NUCLEOTIDE SEQUENCE [LARGE SCALE GENOMIC DNA]</scope>
    <source>
        <strain evidence="4">NIES-2863</strain>
    </source>
</reference>
<proteinExistence type="predicted"/>
<feature type="coiled-coil region" evidence="1">
    <location>
        <begin position="106"/>
        <end position="133"/>
    </location>
</feature>
<feature type="region of interest" description="Disordered" evidence="2">
    <location>
        <begin position="435"/>
        <end position="522"/>
    </location>
</feature>